<evidence type="ECO:0000313" key="3">
    <source>
        <dbReference type="Proteomes" id="UP001501742"/>
    </source>
</evidence>
<evidence type="ECO:0000256" key="1">
    <source>
        <dbReference type="SAM" id="SignalP"/>
    </source>
</evidence>
<evidence type="ECO:0000313" key="2">
    <source>
        <dbReference type="EMBL" id="GAA1493968.1"/>
    </source>
</evidence>
<feature type="chain" id="PRO_5046924110" evidence="1">
    <location>
        <begin position="28"/>
        <end position="294"/>
    </location>
</feature>
<accession>A0ABN1ZE75</accession>
<keyword evidence="3" id="KW-1185">Reference proteome</keyword>
<organism evidence="2 3">
    <name type="scientific">Curtobacterium herbarum</name>
    <dbReference type="NCBI Taxonomy" id="150122"/>
    <lineage>
        <taxon>Bacteria</taxon>
        <taxon>Bacillati</taxon>
        <taxon>Actinomycetota</taxon>
        <taxon>Actinomycetes</taxon>
        <taxon>Micrococcales</taxon>
        <taxon>Microbacteriaceae</taxon>
        <taxon>Curtobacterium</taxon>
    </lineage>
</organism>
<proteinExistence type="predicted"/>
<dbReference type="EMBL" id="BAAAJX010000011">
    <property type="protein sequence ID" value="GAA1493968.1"/>
    <property type="molecule type" value="Genomic_DNA"/>
</dbReference>
<reference evidence="2 3" key="1">
    <citation type="journal article" date="2019" name="Int. J. Syst. Evol. Microbiol.">
        <title>The Global Catalogue of Microorganisms (GCM) 10K type strain sequencing project: providing services to taxonomists for standard genome sequencing and annotation.</title>
        <authorList>
            <consortium name="The Broad Institute Genomics Platform"/>
            <consortium name="The Broad Institute Genome Sequencing Center for Infectious Disease"/>
            <person name="Wu L."/>
            <person name="Ma J."/>
        </authorList>
    </citation>
    <scope>NUCLEOTIDE SEQUENCE [LARGE SCALE GENOMIC DNA]</scope>
    <source>
        <strain evidence="2 3">JCM 12140</strain>
    </source>
</reference>
<comment type="caution">
    <text evidence="2">The sequence shown here is derived from an EMBL/GenBank/DDBJ whole genome shotgun (WGS) entry which is preliminary data.</text>
</comment>
<dbReference type="RefSeq" id="WP_204607222.1">
    <property type="nucleotide sequence ID" value="NZ_BAAAJX010000011.1"/>
</dbReference>
<feature type="signal peptide" evidence="1">
    <location>
        <begin position="1"/>
        <end position="27"/>
    </location>
</feature>
<keyword evidence="1" id="KW-0732">Signal</keyword>
<sequence>MTARLRLLLTVLLVAAFVGGGSSAAWALWTASASTTTSVAVGRIAVTLGGTDALTTAFSSTTTTATTPVTVTNTGTIAGTASTTVSVLAGGSTALARAVDVRAWPVGSTGACTASTAVASGAVVGTWASLPSLTSKLSAGGSTVWCIRSTPGTAAPAASRVDVALDATLTNASWTTGAVRGTFSLTTAAAAPALVCTDHSGNYVDVAWDAAGRSMDTWYGAFVRGVQIGDRQQSYFGRVTIAPNQIPASVATSGTVTVDVFVLDSAGNRTTTNAGTGTITLFTQNNGPAVRCGS</sequence>
<dbReference type="Proteomes" id="UP001501742">
    <property type="component" value="Unassembled WGS sequence"/>
</dbReference>
<protein>
    <submittedName>
        <fullName evidence="2">Uncharacterized protein</fullName>
    </submittedName>
</protein>
<gene>
    <name evidence="2" type="ORF">GCM10009627_23140</name>
</gene>
<name>A0ABN1ZE75_9MICO</name>